<dbReference type="Proteomes" id="UP001341281">
    <property type="component" value="Chromosome 07"/>
</dbReference>
<evidence type="ECO:0000313" key="1">
    <source>
        <dbReference type="EMBL" id="WVZ84070.1"/>
    </source>
</evidence>
<sequence>MACDRPQNHCLSIARKMAHDGDDDRLPVCHVVACAELQITSVCDQSAAPMGRTLWHSSGATKWHRRSPTMAKVNAPRPSVSSVVTASGGGLITTIADQWARFAVASESSAVNPTVIDDDNNDHVSDSCCSALSAVASVSRCIPYYVSSGSMGMVCFRLIRAAAVATTNSGDDMDGAALEAETSSVLLPSTDE</sequence>
<name>A0AAQ3X4F7_PASNO</name>
<keyword evidence="2" id="KW-1185">Reference proteome</keyword>
<gene>
    <name evidence="1" type="ORF">U9M48_031142</name>
</gene>
<accession>A0AAQ3X4F7</accession>
<dbReference type="AlphaFoldDB" id="A0AAQ3X4F7"/>
<organism evidence="1 2">
    <name type="scientific">Paspalum notatum var. saurae</name>
    <dbReference type="NCBI Taxonomy" id="547442"/>
    <lineage>
        <taxon>Eukaryota</taxon>
        <taxon>Viridiplantae</taxon>
        <taxon>Streptophyta</taxon>
        <taxon>Embryophyta</taxon>
        <taxon>Tracheophyta</taxon>
        <taxon>Spermatophyta</taxon>
        <taxon>Magnoliopsida</taxon>
        <taxon>Liliopsida</taxon>
        <taxon>Poales</taxon>
        <taxon>Poaceae</taxon>
        <taxon>PACMAD clade</taxon>
        <taxon>Panicoideae</taxon>
        <taxon>Andropogonodae</taxon>
        <taxon>Paspaleae</taxon>
        <taxon>Paspalinae</taxon>
        <taxon>Paspalum</taxon>
    </lineage>
</organism>
<proteinExistence type="predicted"/>
<reference evidence="1 2" key="1">
    <citation type="submission" date="2024-02" db="EMBL/GenBank/DDBJ databases">
        <title>High-quality chromosome-scale genome assembly of Pensacola bahiagrass (Paspalum notatum Flugge var. saurae).</title>
        <authorList>
            <person name="Vega J.M."/>
            <person name="Podio M."/>
            <person name="Orjuela J."/>
            <person name="Siena L.A."/>
            <person name="Pessino S.C."/>
            <person name="Combes M.C."/>
            <person name="Mariac C."/>
            <person name="Albertini E."/>
            <person name="Pupilli F."/>
            <person name="Ortiz J.P.A."/>
            <person name="Leblanc O."/>
        </authorList>
    </citation>
    <scope>NUCLEOTIDE SEQUENCE [LARGE SCALE GENOMIC DNA]</scope>
    <source>
        <strain evidence="1">R1</strain>
        <tissue evidence="1">Leaf</tissue>
    </source>
</reference>
<dbReference type="EMBL" id="CP144751">
    <property type="protein sequence ID" value="WVZ84070.1"/>
    <property type="molecule type" value="Genomic_DNA"/>
</dbReference>
<evidence type="ECO:0000313" key="2">
    <source>
        <dbReference type="Proteomes" id="UP001341281"/>
    </source>
</evidence>
<protein>
    <submittedName>
        <fullName evidence="1">Uncharacterized protein</fullName>
    </submittedName>
</protein>